<sequence>MTVIKGGYVTYGEKIGILMLDTVFPRIHGDMGNASTFPFPVKYKVVNDASVVRVVKEGDVTLIEPFIKAAKELEEQGVQAITTCCGFLALFQKQIQTEVNVPFYSSSLMQIPFVYNLIGQKGKIGVLTARKETLTFKHFEGAGVKDIPLAIEGMDDMSEFNRSIIEGNEVMDVKQVEQEVLQQAKALIENHHDIRAIVLECTNLTPYIEDIKRVTQLPVFDILTLTKYVHNALR</sequence>
<proteinExistence type="predicted"/>
<dbReference type="Proteomes" id="UP001556040">
    <property type="component" value="Unassembled WGS sequence"/>
</dbReference>
<gene>
    <name evidence="1" type="ORF">AB1471_12725</name>
</gene>
<comment type="caution">
    <text evidence="1">The sequence shown here is derived from an EMBL/GenBank/DDBJ whole genome shotgun (WGS) entry which is preliminary data.</text>
</comment>
<dbReference type="NCBIfam" id="NF005679">
    <property type="entry name" value="PRK07475.1"/>
    <property type="match status" value="1"/>
</dbReference>
<keyword evidence="2" id="KW-1185">Reference proteome</keyword>
<reference evidence="1 2" key="1">
    <citation type="journal article" date="1979" name="Int. J. Syst. Evol. Microbiol.">
        <title>Bacillus globisporus subsp. marinus subsp. nov.</title>
        <authorList>
            <person name="Liu H."/>
        </authorList>
    </citation>
    <scope>NUCLEOTIDE SEQUENCE [LARGE SCALE GENOMIC DNA]</scope>
    <source>
        <strain evidence="1 2">DSM 1297</strain>
    </source>
</reference>
<name>A0ABV3Q6X9_9BACL</name>
<dbReference type="RefSeq" id="WP_367780145.1">
    <property type="nucleotide sequence ID" value="NZ_JBFMIA010000013.1"/>
</dbReference>
<evidence type="ECO:0000313" key="2">
    <source>
        <dbReference type="Proteomes" id="UP001556040"/>
    </source>
</evidence>
<dbReference type="Gene3D" id="3.40.50.1860">
    <property type="match status" value="2"/>
</dbReference>
<dbReference type="EMBL" id="JBFMIA010000013">
    <property type="protein sequence ID" value="MEW9502654.1"/>
    <property type="molecule type" value="Genomic_DNA"/>
</dbReference>
<dbReference type="InterPro" id="IPR001920">
    <property type="entry name" value="Asp/Glu_race"/>
</dbReference>
<evidence type="ECO:0000313" key="1">
    <source>
        <dbReference type="EMBL" id="MEW9502654.1"/>
    </source>
</evidence>
<organism evidence="1 2">
    <name type="scientific">Jeotgalibacillus marinus</name>
    <dbReference type="NCBI Taxonomy" id="86667"/>
    <lineage>
        <taxon>Bacteria</taxon>
        <taxon>Bacillati</taxon>
        <taxon>Bacillota</taxon>
        <taxon>Bacilli</taxon>
        <taxon>Bacillales</taxon>
        <taxon>Caryophanaceae</taxon>
        <taxon>Jeotgalibacillus</taxon>
    </lineage>
</organism>
<protein>
    <submittedName>
        <fullName evidence="1">Aspartate/glutamate racemase family protein</fullName>
    </submittedName>
</protein>
<accession>A0ABV3Q6X9</accession>